<keyword evidence="2" id="KW-0479">Metal-binding</keyword>
<accession>U5BZW8</accession>
<protein>
    <recommendedName>
        <fullName evidence="2">Phosphoesterase</fullName>
        <ecNumber evidence="2">3.1.4.-</ecNumber>
    </recommendedName>
</protein>
<dbReference type="Proteomes" id="UP000016843">
    <property type="component" value="Unassembled WGS sequence"/>
</dbReference>
<feature type="domain" description="Calcineurin-like phosphoesterase" evidence="3">
    <location>
        <begin position="3"/>
        <end position="150"/>
    </location>
</feature>
<keyword evidence="5" id="KW-1185">Reference proteome</keyword>
<comment type="cofactor">
    <cofactor evidence="2">
        <name>a divalent metal cation</name>
        <dbReference type="ChEBI" id="CHEBI:60240"/>
    </cofactor>
</comment>
<evidence type="ECO:0000256" key="1">
    <source>
        <dbReference type="ARBA" id="ARBA00008950"/>
    </source>
</evidence>
<gene>
    <name evidence="4" type="ORF">P872_16065</name>
</gene>
<dbReference type="SUPFAM" id="SSF56300">
    <property type="entry name" value="Metallo-dependent phosphatases"/>
    <property type="match status" value="1"/>
</dbReference>
<name>U5BZW8_9BACT</name>
<reference evidence="4 5" key="1">
    <citation type="journal article" date="2013" name="Genome Announc.">
        <title>Draft Genome Sequence of the Psychrophilic and Alkaliphilic Rhodonellum psychrophilum Strain GCM71T.</title>
        <authorList>
            <person name="Hauptmann A.L."/>
            <person name="Glaring M.A."/>
            <person name="Hallin P.F."/>
            <person name="Prieme A."/>
            <person name="Stougaard P."/>
        </authorList>
    </citation>
    <scope>NUCLEOTIDE SEQUENCE [LARGE SCALE GENOMIC DNA]</scope>
    <source>
        <strain evidence="4 5">GCM71</strain>
    </source>
</reference>
<dbReference type="EMBL" id="AWXR01000014">
    <property type="protein sequence ID" value="ERM83358.1"/>
    <property type="molecule type" value="Genomic_DNA"/>
</dbReference>
<organism evidence="4 5">
    <name type="scientific">Rhodonellum psychrophilum GCM71 = DSM 17998</name>
    <dbReference type="NCBI Taxonomy" id="1123057"/>
    <lineage>
        <taxon>Bacteria</taxon>
        <taxon>Pseudomonadati</taxon>
        <taxon>Bacteroidota</taxon>
        <taxon>Cytophagia</taxon>
        <taxon>Cytophagales</taxon>
        <taxon>Cytophagaceae</taxon>
        <taxon>Rhodonellum</taxon>
    </lineage>
</organism>
<comment type="similarity">
    <text evidence="1 2">Belongs to the metallophosphoesterase superfamily. YfcE family.</text>
</comment>
<sequence>MIKIGLISDTHSFLDERILHHLETVDEIWHAGDIGDISILDRLPKEKQYRIITGNIDDLEARQQYPEELLFEVDGLKVLMIHIGGTPPRYANGIKEKLRHSQAKVFVCGHSHICKVVFDKELDCLYMNPGAVGQHGFHLMRTLLIFEVEKGKIQNLRVVELGKRGK</sequence>
<evidence type="ECO:0000313" key="5">
    <source>
        <dbReference type="Proteomes" id="UP000016843"/>
    </source>
</evidence>
<dbReference type="InterPro" id="IPR024654">
    <property type="entry name" value="Calcineurin-like_PHP_lpxH"/>
</dbReference>
<dbReference type="eggNOG" id="COG0622">
    <property type="taxonomic scope" value="Bacteria"/>
</dbReference>
<evidence type="ECO:0000313" key="4">
    <source>
        <dbReference type="EMBL" id="ERM83358.1"/>
    </source>
</evidence>
<dbReference type="AlphaFoldDB" id="U5BZW8"/>
<dbReference type="GO" id="GO:0016787">
    <property type="term" value="F:hydrolase activity"/>
    <property type="evidence" value="ECO:0007669"/>
    <property type="project" value="UniProtKB-UniRule"/>
</dbReference>
<dbReference type="GO" id="GO:0046872">
    <property type="term" value="F:metal ion binding"/>
    <property type="evidence" value="ECO:0007669"/>
    <property type="project" value="UniProtKB-KW"/>
</dbReference>
<dbReference type="NCBIfam" id="TIGR00040">
    <property type="entry name" value="yfcE"/>
    <property type="match status" value="1"/>
</dbReference>
<dbReference type="OrthoDB" id="9785951at2"/>
<dbReference type="PATRIC" id="fig|1123057.7.peg.1691"/>
<dbReference type="Pfam" id="PF12850">
    <property type="entry name" value="Metallophos_2"/>
    <property type="match status" value="1"/>
</dbReference>
<dbReference type="Gene3D" id="3.60.21.10">
    <property type="match status" value="1"/>
</dbReference>
<comment type="caution">
    <text evidence="4">The sequence shown here is derived from an EMBL/GenBank/DDBJ whole genome shotgun (WGS) entry which is preliminary data.</text>
</comment>
<evidence type="ECO:0000259" key="3">
    <source>
        <dbReference type="Pfam" id="PF12850"/>
    </source>
</evidence>
<dbReference type="InterPro" id="IPR000979">
    <property type="entry name" value="Phosphodiesterase_MJ0936/Vps29"/>
</dbReference>
<dbReference type="InterPro" id="IPR029052">
    <property type="entry name" value="Metallo-depent_PP-like"/>
</dbReference>
<dbReference type="EC" id="3.1.4.-" evidence="2"/>
<dbReference type="RefSeq" id="WP_019598929.1">
    <property type="nucleotide sequence ID" value="NZ_AWXR01000014.1"/>
</dbReference>
<proteinExistence type="inferred from homology"/>
<dbReference type="PANTHER" id="PTHR11124">
    <property type="entry name" value="VACUOLAR SORTING PROTEIN VPS29"/>
    <property type="match status" value="1"/>
</dbReference>
<evidence type="ECO:0000256" key="2">
    <source>
        <dbReference type="RuleBase" id="RU362039"/>
    </source>
</evidence>